<proteinExistence type="predicted"/>
<reference evidence="2 3" key="1">
    <citation type="submission" date="2018-11" db="EMBL/GenBank/DDBJ databases">
        <authorList>
            <consortium name="Pathogen Informatics"/>
        </authorList>
    </citation>
    <scope>NUCLEOTIDE SEQUENCE [LARGE SCALE GENOMIC DNA]</scope>
</reference>
<evidence type="ECO:0000313" key="2">
    <source>
        <dbReference type="EMBL" id="VDM85891.1"/>
    </source>
</evidence>
<name>A0A3P7JJE8_STRVU</name>
<organism evidence="2 3">
    <name type="scientific">Strongylus vulgaris</name>
    <name type="common">Blood worm</name>
    <dbReference type="NCBI Taxonomy" id="40348"/>
    <lineage>
        <taxon>Eukaryota</taxon>
        <taxon>Metazoa</taxon>
        <taxon>Ecdysozoa</taxon>
        <taxon>Nematoda</taxon>
        <taxon>Chromadorea</taxon>
        <taxon>Rhabditida</taxon>
        <taxon>Rhabditina</taxon>
        <taxon>Rhabditomorpha</taxon>
        <taxon>Strongyloidea</taxon>
        <taxon>Strongylidae</taxon>
        <taxon>Strongylus</taxon>
    </lineage>
</organism>
<evidence type="ECO:0000313" key="3">
    <source>
        <dbReference type="Proteomes" id="UP000270094"/>
    </source>
</evidence>
<dbReference type="OrthoDB" id="436637at2759"/>
<dbReference type="EMBL" id="UYYB01146832">
    <property type="protein sequence ID" value="VDM85891.1"/>
    <property type="molecule type" value="Genomic_DNA"/>
</dbReference>
<accession>A0A3P7JJE8</accession>
<sequence>MTFVELLSYIIFAKARNCPVYQVTLETDEDLVTEMKVKYFDTVPAANAMCILKNAYLLQVNLEISGFQLHFCNCFKFFGMGLNGSVI</sequence>
<evidence type="ECO:0000259" key="1">
    <source>
        <dbReference type="Pfam" id="PF10433"/>
    </source>
</evidence>
<dbReference type="InterPro" id="IPR018846">
    <property type="entry name" value="Beta-prop_RSE1/DDB1/CPSF1_1st"/>
</dbReference>
<gene>
    <name evidence="2" type="ORF">SVUK_LOCUS20889</name>
</gene>
<dbReference type="Proteomes" id="UP000270094">
    <property type="component" value="Unassembled WGS sequence"/>
</dbReference>
<dbReference type="Pfam" id="PF10433">
    <property type="entry name" value="Beta-prop_RSE1_1st"/>
    <property type="match status" value="1"/>
</dbReference>
<feature type="domain" description="RSE1/DDB1/CPSF1 first beta-propeller" evidence="1">
    <location>
        <begin position="20"/>
        <end position="58"/>
    </location>
</feature>
<protein>
    <recommendedName>
        <fullName evidence="1">RSE1/DDB1/CPSF1 first beta-propeller domain-containing protein</fullName>
    </recommendedName>
</protein>
<dbReference type="AlphaFoldDB" id="A0A3P7JJE8"/>
<keyword evidence="3" id="KW-1185">Reference proteome</keyword>